<sequence>MNFSKQQIKIILFILILSLLTGFAFYFTYKNLNKDLNKNETQNQKTPQTTKYKELSNPHQKIKNIISKINIFISENDPQIKEAKTQNTNQRIQYEESNYPNKVEINLINKIKDLFESLSLSLTDASNPFEITETLKSNPQFF</sequence>
<gene>
    <name evidence="1" type="ORF">RP166_7860</name>
</gene>
<evidence type="ECO:0000313" key="2">
    <source>
        <dbReference type="Proteomes" id="UP000509122"/>
    </source>
</evidence>
<accession>A0A859IA56</accession>
<organism evidence="1 2">
    <name type="scientific">Rapeseed phyllody phytoplasma</name>
    <dbReference type="NCBI Taxonomy" id="2490543"/>
    <lineage>
        <taxon>Bacteria</taxon>
        <taxon>Bacillati</taxon>
        <taxon>Mycoplasmatota</taxon>
        <taxon>Mollicutes</taxon>
        <taxon>Acholeplasmatales</taxon>
        <taxon>Acholeplasmataceae</taxon>
        <taxon>Candidatus Phytoplasma</taxon>
        <taxon>16SrI (Aster yellows group)</taxon>
    </lineage>
</organism>
<proteinExistence type="predicted"/>
<reference evidence="1 2" key="1">
    <citation type="submission" date="2020-06" db="EMBL/GenBank/DDBJ databases">
        <title>Complete genome sequence of Candidatus Phytoplasma asteris RP166.</title>
        <authorList>
            <person name="Cho S.-T."/>
            <person name="Zwolinska A."/>
            <person name="Huang W."/>
            <person name="Wouters R."/>
            <person name="Hogenhout S.A."/>
            <person name="Kuo C.-H."/>
        </authorList>
    </citation>
    <scope>NUCLEOTIDE SEQUENCE [LARGE SCALE GENOMIC DNA]</scope>
    <source>
        <strain evidence="1">RP166</strain>
    </source>
</reference>
<dbReference type="KEGG" id="rphy:RP166_7860"/>
<dbReference type="EMBL" id="CP055264">
    <property type="protein sequence ID" value="QKX95721.1"/>
    <property type="molecule type" value="Genomic_DNA"/>
</dbReference>
<dbReference type="Proteomes" id="UP000509122">
    <property type="component" value="Chromosome"/>
</dbReference>
<name>A0A859IA56_9MOLU</name>
<dbReference type="AlphaFoldDB" id="A0A859IA56"/>
<evidence type="ECO:0000313" key="1">
    <source>
        <dbReference type="EMBL" id="QKX95721.1"/>
    </source>
</evidence>
<protein>
    <submittedName>
        <fullName evidence="1">Uncharacterized protein</fullName>
    </submittedName>
</protein>